<evidence type="ECO:0000313" key="3">
    <source>
        <dbReference type="Proteomes" id="UP001595530"/>
    </source>
</evidence>
<keyword evidence="1" id="KW-0472">Membrane</keyword>
<comment type="caution">
    <text evidence="2">The sequence shown here is derived from an EMBL/GenBank/DDBJ whole genome shotgun (WGS) entry which is preliminary data.</text>
</comment>
<dbReference type="Proteomes" id="UP001595530">
    <property type="component" value="Unassembled WGS sequence"/>
</dbReference>
<keyword evidence="1" id="KW-1133">Transmembrane helix</keyword>
<evidence type="ECO:0000313" key="2">
    <source>
        <dbReference type="EMBL" id="MFC3109915.1"/>
    </source>
</evidence>
<feature type="transmembrane region" description="Helical" evidence="1">
    <location>
        <begin position="88"/>
        <end position="109"/>
    </location>
</feature>
<feature type="transmembrane region" description="Helical" evidence="1">
    <location>
        <begin position="30"/>
        <end position="51"/>
    </location>
</feature>
<feature type="transmembrane region" description="Helical" evidence="1">
    <location>
        <begin position="363"/>
        <end position="379"/>
    </location>
</feature>
<reference evidence="3" key="1">
    <citation type="journal article" date="2019" name="Int. J. Syst. Evol. Microbiol.">
        <title>The Global Catalogue of Microorganisms (GCM) 10K type strain sequencing project: providing services to taxonomists for standard genome sequencing and annotation.</title>
        <authorList>
            <consortium name="The Broad Institute Genomics Platform"/>
            <consortium name="The Broad Institute Genome Sequencing Center for Infectious Disease"/>
            <person name="Wu L."/>
            <person name="Ma J."/>
        </authorList>
    </citation>
    <scope>NUCLEOTIDE SEQUENCE [LARGE SCALE GENOMIC DNA]</scope>
    <source>
        <strain evidence="3">KCTC 42986</strain>
    </source>
</reference>
<accession>A0ABV7F7K7</accession>
<name>A0ABV7F7K7_9BURK</name>
<feature type="transmembrane region" description="Helical" evidence="1">
    <location>
        <begin position="209"/>
        <end position="237"/>
    </location>
</feature>
<evidence type="ECO:0000256" key="1">
    <source>
        <dbReference type="SAM" id="Phobius"/>
    </source>
</evidence>
<sequence length="417" mass="47160">MQSTMTSIASMTYSGQASAFNKGRTATMELAFFLLFPGFFFYQTLLGLGIMRAFLGGYFSIVSLVLLFPLLFYFLADIKRGKGNFTRIDFYFFTLLIYCTLIIFVNFIAGANFDIIRSQFLSIIYLANIFIMFRMTDFNGNKFKTIAIASLLLMSGIIFYFSIDGSFYLAELGASLNPESLSTYQGFARSYLLTFIIVISLVNTAKVRILLYLIAVPALFINMARTEFIALIFLIPIIETYYSRHKLKILAAILMACIFVGANYQYFAEHFPDNRVLELADLSQANSVNLRHHLTDQALRTIQDHPILGDYASYASGEYAHNILSAWVDFGALGFIYAIALLMYPLLRLYVDGFFLKSKSRDFLLACILMSVTVLWMLTSKTFLDMSIAAGLGAYANYKYRKKNVENCPPYLSAPEA</sequence>
<protein>
    <recommendedName>
        <fullName evidence="4">O-antigen ligase domain-containing protein</fullName>
    </recommendedName>
</protein>
<organism evidence="2 3">
    <name type="scientific">Undibacterium arcticum</name>
    <dbReference type="NCBI Taxonomy" id="1762892"/>
    <lineage>
        <taxon>Bacteria</taxon>
        <taxon>Pseudomonadati</taxon>
        <taxon>Pseudomonadota</taxon>
        <taxon>Betaproteobacteria</taxon>
        <taxon>Burkholderiales</taxon>
        <taxon>Oxalobacteraceae</taxon>
        <taxon>Undibacterium</taxon>
    </lineage>
</organism>
<feature type="transmembrane region" description="Helical" evidence="1">
    <location>
        <begin position="115"/>
        <end position="133"/>
    </location>
</feature>
<proteinExistence type="predicted"/>
<keyword evidence="3" id="KW-1185">Reference proteome</keyword>
<feature type="transmembrane region" description="Helical" evidence="1">
    <location>
        <begin position="145"/>
        <end position="163"/>
    </location>
</feature>
<feature type="transmembrane region" description="Helical" evidence="1">
    <location>
        <begin position="57"/>
        <end position="76"/>
    </location>
</feature>
<gene>
    <name evidence="2" type="ORF">ACFOFO_18425</name>
</gene>
<keyword evidence="1" id="KW-0812">Transmembrane</keyword>
<feature type="transmembrane region" description="Helical" evidence="1">
    <location>
        <begin position="249"/>
        <end position="267"/>
    </location>
</feature>
<dbReference type="EMBL" id="JBHRTP010000058">
    <property type="protein sequence ID" value="MFC3109915.1"/>
    <property type="molecule type" value="Genomic_DNA"/>
</dbReference>
<evidence type="ECO:0008006" key="4">
    <source>
        <dbReference type="Google" id="ProtNLM"/>
    </source>
</evidence>
<feature type="transmembrane region" description="Helical" evidence="1">
    <location>
        <begin position="330"/>
        <end position="351"/>
    </location>
</feature>
<dbReference type="RefSeq" id="WP_390332333.1">
    <property type="nucleotide sequence ID" value="NZ_JBHRTP010000058.1"/>
</dbReference>
<feature type="transmembrane region" description="Helical" evidence="1">
    <location>
        <begin position="183"/>
        <end position="202"/>
    </location>
</feature>